<evidence type="ECO:0008006" key="3">
    <source>
        <dbReference type="Google" id="ProtNLM"/>
    </source>
</evidence>
<name>A0A174N5K1_BACUN</name>
<gene>
    <name evidence="1" type="ORF">ERS852554_00676</name>
</gene>
<dbReference type="EMBL" id="CZBF01000001">
    <property type="protein sequence ID" value="CUP42127.1"/>
    <property type="molecule type" value="Genomic_DNA"/>
</dbReference>
<sequence>MGKNFIHPSLGFFIERTRKQSGVTIETLCKDLHISPSTYIDLKKRVQRLT</sequence>
<evidence type="ECO:0000313" key="2">
    <source>
        <dbReference type="Proteomes" id="UP000095788"/>
    </source>
</evidence>
<organism evidence="1 2">
    <name type="scientific">Bacteroides uniformis</name>
    <dbReference type="NCBI Taxonomy" id="820"/>
    <lineage>
        <taxon>Bacteria</taxon>
        <taxon>Pseudomonadati</taxon>
        <taxon>Bacteroidota</taxon>
        <taxon>Bacteroidia</taxon>
        <taxon>Bacteroidales</taxon>
        <taxon>Bacteroidaceae</taxon>
        <taxon>Bacteroides</taxon>
    </lineage>
</organism>
<accession>A0A174N5K1</accession>
<proteinExistence type="predicted"/>
<dbReference type="AlphaFoldDB" id="A0A174N5K1"/>
<protein>
    <recommendedName>
        <fullName evidence="3">XRE family transcriptional regulator</fullName>
    </recommendedName>
</protein>
<reference evidence="1 2" key="1">
    <citation type="submission" date="2015-09" db="EMBL/GenBank/DDBJ databases">
        <authorList>
            <consortium name="Pathogen Informatics"/>
        </authorList>
    </citation>
    <scope>NUCLEOTIDE SEQUENCE [LARGE SCALE GENOMIC DNA]</scope>
    <source>
        <strain evidence="1 2">2789STDY5834942</strain>
    </source>
</reference>
<dbReference type="Proteomes" id="UP000095788">
    <property type="component" value="Unassembled WGS sequence"/>
</dbReference>
<evidence type="ECO:0000313" key="1">
    <source>
        <dbReference type="EMBL" id="CUP42127.1"/>
    </source>
</evidence>